<dbReference type="GO" id="GO:0005044">
    <property type="term" value="F:scavenger receptor activity"/>
    <property type="evidence" value="ECO:0007669"/>
    <property type="project" value="InterPro"/>
</dbReference>
<keyword evidence="8" id="KW-1185">Reference proteome</keyword>
<keyword evidence="3" id="KW-0677">Repeat</keyword>
<dbReference type="PROSITE" id="PS50026">
    <property type="entry name" value="EGF_3"/>
    <property type="match status" value="1"/>
</dbReference>
<dbReference type="PANTHER" id="PTHR24043:SF8">
    <property type="entry name" value="EGF-LIKE DOMAIN-CONTAINING PROTEIN"/>
    <property type="match status" value="1"/>
</dbReference>
<dbReference type="EMBL" id="JARAKH010000269">
    <property type="protein sequence ID" value="KAK8374659.1"/>
    <property type="molecule type" value="Genomic_DNA"/>
</dbReference>
<evidence type="ECO:0000256" key="5">
    <source>
        <dbReference type="PROSITE-ProRule" id="PRU00076"/>
    </source>
</evidence>
<dbReference type="SUPFAM" id="SSF57196">
    <property type="entry name" value="EGF/Laminin"/>
    <property type="match status" value="1"/>
</dbReference>
<keyword evidence="1 5" id="KW-0245">EGF-like domain</keyword>
<reference evidence="7 8" key="1">
    <citation type="submission" date="2023-03" db="EMBL/GenBank/DDBJ databases">
        <title>High-quality genome of Scylla paramamosain provides insights in environmental adaptation.</title>
        <authorList>
            <person name="Zhang L."/>
        </authorList>
    </citation>
    <scope>NUCLEOTIDE SEQUENCE [LARGE SCALE GENOMIC DNA]</scope>
    <source>
        <strain evidence="7">LZ_2023a</strain>
        <tissue evidence="7">Muscle</tissue>
    </source>
</reference>
<comment type="caution">
    <text evidence="5">Lacks conserved residue(s) required for the propagation of feature annotation.</text>
</comment>
<dbReference type="PRINTS" id="PR00011">
    <property type="entry name" value="EGFLAMININ"/>
</dbReference>
<evidence type="ECO:0000256" key="2">
    <source>
        <dbReference type="ARBA" id="ARBA00022729"/>
    </source>
</evidence>
<dbReference type="PANTHER" id="PTHR24043">
    <property type="entry name" value="SCAVENGER RECEPTOR CLASS F"/>
    <property type="match status" value="1"/>
</dbReference>
<protein>
    <recommendedName>
        <fullName evidence="6">EGF-like domain-containing protein</fullName>
    </recommendedName>
</protein>
<dbReference type="Pfam" id="PF00053">
    <property type="entry name" value="EGF_laminin"/>
    <property type="match status" value="1"/>
</dbReference>
<evidence type="ECO:0000313" key="8">
    <source>
        <dbReference type="Proteomes" id="UP001487740"/>
    </source>
</evidence>
<feature type="disulfide bond" evidence="5">
    <location>
        <begin position="69"/>
        <end position="78"/>
    </location>
</feature>
<evidence type="ECO:0000256" key="3">
    <source>
        <dbReference type="ARBA" id="ARBA00022737"/>
    </source>
</evidence>
<dbReference type="FunFam" id="2.170.300.10:FF:000041">
    <property type="entry name" value="Tyrosine protein kinase receptor tie-1, putative"/>
    <property type="match status" value="1"/>
</dbReference>
<keyword evidence="2" id="KW-0732">Signal</keyword>
<proteinExistence type="predicted"/>
<name>A0AAW0SH06_SCYPA</name>
<gene>
    <name evidence="7" type="ORF">O3P69_011711</name>
</gene>
<dbReference type="InterPro" id="IPR042635">
    <property type="entry name" value="MEGF10/SREC1/2-like"/>
</dbReference>
<dbReference type="Gene3D" id="2.170.300.10">
    <property type="entry name" value="Tie2 ligand-binding domain superfamily"/>
    <property type="match status" value="1"/>
</dbReference>
<organism evidence="7 8">
    <name type="scientific">Scylla paramamosain</name>
    <name type="common">Mud crab</name>
    <dbReference type="NCBI Taxonomy" id="85552"/>
    <lineage>
        <taxon>Eukaryota</taxon>
        <taxon>Metazoa</taxon>
        <taxon>Ecdysozoa</taxon>
        <taxon>Arthropoda</taxon>
        <taxon>Crustacea</taxon>
        <taxon>Multicrustacea</taxon>
        <taxon>Malacostraca</taxon>
        <taxon>Eumalacostraca</taxon>
        <taxon>Eucarida</taxon>
        <taxon>Decapoda</taxon>
        <taxon>Pleocyemata</taxon>
        <taxon>Brachyura</taxon>
        <taxon>Eubrachyura</taxon>
        <taxon>Portunoidea</taxon>
        <taxon>Portunidae</taxon>
        <taxon>Portuninae</taxon>
        <taxon>Scylla</taxon>
    </lineage>
</organism>
<dbReference type="Proteomes" id="UP001487740">
    <property type="component" value="Unassembled WGS sequence"/>
</dbReference>
<accession>A0AAW0SH06</accession>
<sequence>MFGAHCRQKCHCGLYPCHRETGVCQCPPGRTGPNCAMPCVEGKYGPGCQQVCECYHGGSCHPATGHCSCTPGWLGPTCREEDVSYVTTSDQRGRADIPVELS</sequence>
<feature type="domain" description="EGF-like" evidence="6">
    <location>
        <begin position="44"/>
        <end position="79"/>
    </location>
</feature>
<evidence type="ECO:0000313" key="7">
    <source>
        <dbReference type="EMBL" id="KAK8374659.1"/>
    </source>
</evidence>
<evidence type="ECO:0000256" key="4">
    <source>
        <dbReference type="ARBA" id="ARBA00023157"/>
    </source>
</evidence>
<dbReference type="PROSITE" id="PS01186">
    <property type="entry name" value="EGF_2"/>
    <property type="match status" value="1"/>
</dbReference>
<comment type="caution">
    <text evidence="7">The sequence shown here is derived from an EMBL/GenBank/DDBJ whole genome shotgun (WGS) entry which is preliminary data.</text>
</comment>
<dbReference type="PROSITE" id="PS00022">
    <property type="entry name" value="EGF_1"/>
    <property type="match status" value="1"/>
</dbReference>
<evidence type="ECO:0000256" key="1">
    <source>
        <dbReference type="ARBA" id="ARBA00022536"/>
    </source>
</evidence>
<evidence type="ECO:0000259" key="6">
    <source>
        <dbReference type="PROSITE" id="PS50026"/>
    </source>
</evidence>
<dbReference type="InterPro" id="IPR000742">
    <property type="entry name" value="EGF"/>
</dbReference>
<keyword evidence="4 5" id="KW-1015">Disulfide bond</keyword>
<dbReference type="InterPro" id="IPR002049">
    <property type="entry name" value="LE_dom"/>
</dbReference>
<dbReference type="AlphaFoldDB" id="A0AAW0SH06"/>